<evidence type="ECO:0000313" key="1">
    <source>
        <dbReference type="EMBL" id="KAK9970863.1"/>
    </source>
</evidence>
<name>A0AAW2ACS9_CULAL</name>
<dbReference type="EMBL" id="JAWDJR010000008">
    <property type="protein sequence ID" value="KAK9970863.1"/>
    <property type="molecule type" value="Genomic_DNA"/>
</dbReference>
<organism evidence="1 2">
    <name type="scientific">Culter alburnus</name>
    <name type="common">Topmouth culter</name>
    <dbReference type="NCBI Taxonomy" id="194366"/>
    <lineage>
        <taxon>Eukaryota</taxon>
        <taxon>Metazoa</taxon>
        <taxon>Chordata</taxon>
        <taxon>Craniata</taxon>
        <taxon>Vertebrata</taxon>
        <taxon>Euteleostomi</taxon>
        <taxon>Actinopterygii</taxon>
        <taxon>Neopterygii</taxon>
        <taxon>Teleostei</taxon>
        <taxon>Ostariophysi</taxon>
        <taxon>Cypriniformes</taxon>
        <taxon>Xenocyprididae</taxon>
        <taxon>Xenocypridinae</taxon>
        <taxon>Culter</taxon>
    </lineage>
</organism>
<accession>A0AAW2ACS9</accession>
<comment type="caution">
    <text evidence="1">The sequence shown here is derived from an EMBL/GenBank/DDBJ whole genome shotgun (WGS) entry which is preliminary data.</text>
</comment>
<reference evidence="1 2" key="1">
    <citation type="submission" date="2024-05" db="EMBL/GenBank/DDBJ databases">
        <title>A high-quality chromosomal-level genome assembly of Topmouth culter (Culter alburnus).</title>
        <authorList>
            <person name="Zhao H."/>
        </authorList>
    </citation>
    <scope>NUCLEOTIDE SEQUENCE [LARGE SCALE GENOMIC DNA]</scope>
    <source>
        <strain evidence="1">CATC2023</strain>
        <tissue evidence="1">Muscle</tissue>
    </source>
</reference>
<proteinExistence type="predicted"/>
<sequence length="139" mass="15301">MLMHANTNRRVDTASAVSVGLSRALRLRCDSDCFSVSYPNRQVSEATGHDSVLTGSHRMGLNQFPAFSGPQSRLGQDCFRAAACGFEEEGGRRTLVSCQVFQYEGTGCRPDQASRVNGCTDGNLREYGENWLWDTNHCS</sequence>
<dbReference type="Proteomes" id="UP001479290">
    <property type="component" value="Unassembled WGS sequence"/>
</dbReference>
<keyword evidence="2" id="KW-1185">Reference proteome</keyword>
<gene>
    <name evidence="1" type="ORF">ABG768_026769</name>
</gene>
<protein>
    <submittedName>
        <fullName evidence="1">Uncharacterized protein</fullName>
    </submittedName>
</protein>
<evidence type="ECO:0000313" key="2">
    <source>
        <dbReference type="Proteomes" id="UP001479290"/>
    </source>
</evidence>
<dbReference type="AlphaFoldDB" id="A0AAW2ACS9"/>